<feature type="compositionally biased region" description="Basic and acidic residues" evidence="3">
    <location>
        <begin position="222"/>
        <end position="234"/>
    </location>
</feature>
<comment type="caution">
    <text evidence="4">The sequence shown here is derived from an EMBL/GenBank/DDBJ whole genome shotgun (WGS) entry which is preliminary data.</text>
</comment>
<evidence type="ECO:0000313" key="5">
    <source>
        <dbReference type="Proteomes" id="UP000663828"/>
    </source>
</evidence>
<dbReference type="GO" id="GO:0000027">
    <property type="term" value="P:ribosomal large subunit assembly"/>
    <property type="evidence" value="ECO:0007669"/>
    <property type="project" value="TreeGrafter"/>
</dbReference>
<dbReference type="EMBL" id="CAJNOR010018530">
    <property type="protein sequence ID" value="CAF1688675.1"/>
    <property type="molecule type" value="Genomic_DNA"/>
</dbReference>
<organism evidence="4 5">
    <name type="scientific">Adineta ricciae</name>
    <name type="common">Rotifer</name>
    <dbReference type="NCBI Taxonomy" id="249248"/>
    <lineage>
        <taxon>Eukaryota</taxon>
        <taxon>Metazoa</taxon>
        <taxon>Spiralia</taxon>
        <taxon>Gnathifera</taxon>
        <taxon>Rotifera</taxon>
        <taxon>Eurotatoria</taxon>
        <taxon>Bdelloidea</taxon>
        <taxon>Adinetida</taxon>
        <taxon>Adinetidae</taxon>
        <taxon>Adineta</taxon>
    </lineage>
</organism>
<gene>
    <name evidence="4" type="ORF">XAT740_LOCUS62959</name>
</gene>
<protein>
    <submittedName>
        <fullName evidence="4">Uncharacterized protein</fullName>
    </submittedName>
</protein>
<sequence length="234" mass="27081">LRRYTKRLISSLDEFSSQSNPTSMWLVHFYNYFNGHFTRFDLSSLTKLISKSITPKSIPFFHQIHLLVEQLLYRFIYYHHYTSQIYLALSNTFSALLRDGFQMPPEESEENEEQKTEGGMSGMGEGQVGKDAKDVSDQIETEDQLDEAKAPGQEQEETKEQESVTEEKNGMEVSFDFEGDLEDPSKGEDENEDENEKESDADDDNMEDQMGDVDEDDQGEVFDEKKWGDEDKEE</sequence>
<dbReference type="AlphaFoldDB" id="A0A816HHT7"/>
<evidence type="ECO:0000256" key="2">
    <source>
        <dbReference type="ARBA" id="ARBA00022840"/>
    </source>
</evidence>
<dbReference type="PANTHER" id="PTHR48103:SF2">
    <property type="entry name" value="MIDASIN"/>
    <property type="match status" value="1"/>
</dbReference>
<dbReference type="GO" id="GO:0005634">
    <property type="term" value="C:nucleus"/>
    <property type="evidence" value="ECO:0007669"/>
    <property type="project" value="TreeGrafter"/>
</dbReference>
<name>A0A816HHT7_ADIRI</name>
<dbReference type="GO" id="GO:0030687">
    <property type="term" value="C:preribosome, large subunit precursor"/>
    <property type="evidence" value="ECO:0007669"/>
    <property type="project" value="TreeGrafter"/>
</dbReference>
<keyword evidence="2" id="KW-0067">ATP-binding</keyword>
<feature type="compositionally biased region" description="Acidic residues" evidence="3">
    <location>
        <begin position="189"/>
        <end position="221"/>
    </location>
</feature>
<dbReference type="GO" id="GO:0005524">
    <property type="term" value="F:ATP binding"/>
    <property type="evidence" value="ECO:0007669"/>
    <property type="project" value="UniProtKB-KW"/>
</dbReference>
<keyword evidence="5" id="KW-1185">Reference proteome</keyword>
<feature type="non-terminal residue" evidence="4">
    <location>
        <position position="234"/>
    </location>
</feature>
<accession>A0A816HHT7</accession>
<keyword evidence="1" id="KW-0547">Nucleotide-binding</keyword>
<evidence type="ECO:0000256" key="3">
    <source>
        <dbReference type="SAM" id="MobiDB-lite"/>
    </source>
</evidence>
<reference evidence="4" key="1">
    <citation type="submission" date="2021-02" db="EMBL/GenBank/DDBJ databases">
        <authorList>
            <person name="Nowell W R."/>
        </authorList>
    </citation>
    <scope>NUCLEOTIDE SEQUENCE</scope>
</reference>
<dbReference type="GO" id="GO:0000055">
    <property type="term" value="P:ribosomal large subunit export from nucleus"/>
    <property type="evidence" value="ECO:0007669"/>
    <property type="project" value="TreeGrafter"/>
</dbReference>
<feature type="region of interest" description="Disordered" evidence="3">
    <location>
        <begin position="104"/>
        <end position="234"/>
    </location>
</feature>
<evidence type="ECO:0000256" key="1">
    <source>
        <dbReference type="ARBA" id="ARBA00022741"/>
    </source>
</evidence>
<dbReference type="PANTHER" id="PTHR48103">
    <property type="entry name" value="MIDASIN-RELATED"/>
    <property type="match status" value="1"/>
</dbReference>
<feature type="compositionally biased region" description="Basic and acidic residues" evidence="3">
    <location>
        <begin position="156"/>
        <end position="170"/>
    </location>
</feature>
<dbReference type="Proteomes" id="UP000663828">
    <property type="component" value="Unassembled WGS sequence"/>
</dbReference>
<proteinExistence type="predicted"/>
<feature type="non-terminal residue" evidence="4">
    <location>
        <position position="1"/>
    </location>
</feature>
<evidence type="ECO:0000313" key="4">
    <source>
        <dbReference type="EMBL" id="CAF1688675.1"/>
    </source>
</evidence>